<dbReference type="Proteomes" id="UP000184546">
    <property type="component" value="Unassembled WGS sequence"/>
</dbReference>
<evidence type="ECO:0000259" key="5">
    <source>
        <dbReference type="Pfam" id="PF13339"/>
    </source>
</evidence>
<feature type="region of interest" description="Disordered" evidence="3">
    <location>
        <begin position="428"/>
        <end position="455"/>
    </location>
</feature>
<feature type="region of interest" description="Disordered" evidence="3">
    <location>
        <begin position="273"/>
        <end position="297"/>
    </location>
</feature>
<reference evidence="7" key="1">
    <citation type="journal article" date="2017" name="Genome Biol.">
        <title>Comparative genomics reveals high biological diversity and specific adaptations in the industrially and medically important fungal genus Aspergillus.</title>
        <authorList>
            <person name="de Vries R.P."/>
            <person name="Riley R."/>
            <person name="Wiebenga A."/>
            <person name="Aguilar-Osorio G."/>
            <person name="Amillis S."/>
            <person name="Uchima C.A."/>
            <person name="Anderluh G."/>
            <person name="Asadollahi M."/>
            <person name="Askin M."/>
            <person name="Barry K."/>
            <person name="Battaglia E."/>
            <person name="Bayram O."/>
            <person name="Benocci T."/>
            <person name="Braus-Stromeyer S.A."/>
            <person name="Caldana C."/>
            <person name="Canovas D."/>
            <person name="Cerqueira G.C."/>
            <person name="Chen F."/>
            <person name="Chen W."/>
            <person name="Choi C."/>
            <person name="Clum A."/>
            <person name="Dos Santos R.A."/>
            <person name="Damasio A.R."/>
            <person name="Diallinas G."/>
            <person name="Emri T."/>
            <person name="Fekete E."/>
            <person name="Flipphi M."/>
            <person name="Freyberg S."/>
            <person name="Gallo A."/>
            <person name="Gournas C."/>
            <person name="Habgood R."/>
            <person name="Hainaut M."/>
            <person name="Harispe M.L."/>
            <person name="Henrissat B."/>
            <person name="Hilden K.S."/>
            <person name="Hope R."/>
            <person name="Hossain A."/>
            <person name="Karabika E."/>
            <person name="Karaffa L."/>
            <person name="Karanyi Z."/>
            <person name="Krasevec N."/>
            <person name="Kuo A."/>
            <person name="Kusch H."/>
            <person name="LaButti K."/>
            <person name="Lagendijk E.L."/>
            <person name="Lapidus A."/>
            <person name="Levasseur A."/>
            <person name="Lindquist E."/>
            <person name="Lipzen A."/>
            <person name="Logrieco A.F."/>
            <person name="MacCabe A."/>
            <person name="Maekelae M.R."/>
            <person name="Malavazi I."/>
            <person name="Melin P."/>
            <person name="Meyer V."/>
            <person name="Mielnichuk N."/>
            <person name="Miskei M."/>
            <person name="Molnar A.P."/>
            <person name="Mule G."/>
            <person name="Ngan C.Y."/>
            <person name="Orejas M."/>
            <person name="Orosz E."/>
            <person name="Ouedraogo J.P."/>
            <person name="Overkamp K.M."/>
            <person name="Park H.-S."/>
            <person name="Perrone G."/>
            <person name="Piumi F."/>
            <person name="Punt P.J."/>
            <person name="Ram A.F."/>
            <person name="Ramon A."/>
            <person name="Rauscher S."/>
            <person name="Record E."/>
            <person name="Riano-Pachon D.M."/>
            <person name="Robert V."/>
            <person name="Roehrig J."/>
            <person name="Ruller R."/>
            <person name="Salamov A."/>
            <person name="Salih N.S."/>
            <person name="Samson R.A."/>
            <person name="Sandor E."/>
            <person name="Sanguinetti M."/>
            <person name="Schuetze T."/>
            <person name="Sepcic K."/>
            <person name="Shelest E."/>
            <person name="Sherlock G."/>
            <person name="Sophianopoulou V."/>
            <person name="Squina F.M."/>
            <person name="Sun H."/>
            <person name="Susca A."/>
            <person name="Todd R.B."/>
            <person name="Tsang A."/>
            <person name="Unkles S.E."/>
            <person name="van de Wiele N."/>
            <person name="van Rossen-Uffink D."/>
            <person name="Oliveira J.V."/>
            <person name="Vesth T.C."/>
            <person name="Visser J."/>
            <person name="Yu J.-H."/>
            <person name="Zhou M."/>
            <person name="Andersen M.R."/>
            <person name="Archer D.B."/>
            <person name="Baker S.E."/>
            <person name="Benoit I."/>
            <person name="Brakhage A.A."/>
            <person name="Braus G.H."/>
            <person name="Fischer R."/>
            <person name="Frisvad J.C."/>
            <person name="Goldman G.H."/>
            <person name="Houbraken J."/>
            <person name="Oakley B."/>
            <person name="Pocsi I."/>
            <person name="Scazzocchio C."/>
            <person name="Seiboth B."/>
            <person name="vanKuyk P.A."/>
            <person name="Wortman J."/>
            <person name="Dyer P.S."/>
            <person name="Grigoriev I.V."/>
        </authorList>
    </citation>
    <scope>NUCLEOTIDE SEQUENCE [LARGE SCALE GENOMIC DNA]</scope>
    <source>
        <strain evidence="7">ATCC 16872 / CBS 172.66 / WB 5094</strain>
    </source>
</reference>
<organism evidence="6 7">
    <name type="scientific">Aspergillus aculeatus (strain ATCC 16872 / CBS 172.66 / WB 5094)</name>
    <dbReference type="NCBI Taxonomy" id="690307"/>
    <lineage>
        <taxon>Eukaryota</taxon>
        <taxon>Fungi</taxon>
        <taxon>Dikarya</taxon>
        <taxon>Ascomycota</taxon>
        <taxon>Pezizomycotina</taxon>
        <taxon>Eurotiomycetes</taxon>
        <taxon>Eurotiomycetidae</taxon>
        <taxon>Eurotiales</taxon>
        <taxon>Aspergillaceae</taxon>
        <taxon>Aspergillus</taxon>
        <taxon>Aspergillus subgen. Circumdati</taxon>
    </lineage>
</organism>
<dbReference type="RefSeq" id="XP_020052799.1">
    <property type="nucleotide sequence ID" value="XM_020198598.1"/>
</dbReference>
<feature type="compositionally biased region" description="Acidic residues" evidence="3">
    <location>
        <begin position="568"/>
        <end position="586"/>
    </location>
</feature>
<evidence type="ECO:0000313" key="6">
    <source>
        <dbReference type="EMBL" id="OJJ96459.1"/>
    </source>
</evidence>
<dbReference type="STRING" id="690307.A0A1L9WJX2"/>
<evidence type="ECO:0000313" key="7">
    <source>
        <dbReference type="Proteomes" id="UP000184546"/>
    </source>
</evidence>
<dbReference type="Pfam" id="PF08164">
    <property type="entry name" value="TRAUB"/>
    <property type="match status" value="1"/>
</dbReference>
<dbReference type="OMA" id="INFMAPN"/>
<dbReference type="InterPro" id="IPR025160">
    <property type="entry name" value="AATF"/>
</dbReference>
<feature type="compositionally biased region" description="Basic and acidic residues" evidence="3">
    <location>
        <begin position="36"/>
        <end position="50"/>
    </location>
</feature>
<evidence type="ECO:0000256" key="3">
    <source>
        <dbReference type="SAM" id="MobiDB-lite"/>
    </source>
</evidence>
<dbReference type="GO" id="GO:0005730">
    <property type="term" value="C:nucleolus"/>
    <property type="evidence" value="ECO:0007669"/>
    <property type="project" value="TreeGrafter"/>
</dbReference>
<feature type="compositionally biased region" description="Acidic residues" evidence="3">
    <location>
        <begin position="143"/>
        <end position="194"/>
    </location>
</feature>
<comment type="similarity">
    <text evidence="1">Belongs to the AATF family.</text>
</comment>
<dbReference type="InterPro" id="IPR012617">
    <property type="entry name" value="AATF_C"/>
</dbReference>
<protein>
    <recommendedName>
        <fullName evidence="2">Protein BFR2</fullName>
    </recommendedName>
</protein>
<name>A0A1L9WJX2_ASPA1</name>
<feature type="compositionally biased region" description="Acidic residues" evidence="3">
    <location>
        <begin position="95"/>
        <end position="123"/>
    </location>
</feature>
<dbReference type="InterPro" id="IPR039223">
    <property type="entry name" value="AATF/Bfr2"/>
</dbReference>
<dbReference type="AlphaFoldDB" id="A0A1L9WJX2"/>
<proteinExistence type="inferred from homology"/>
<accession>A0A1L9WJX2</accession>
<dbReference type="GeneID" id="30972412"/>
<feature type="compositionally biased region" description="Basic and acidic residues" evidence="3">
    <location>
        <begin position="326"/>
        <end position="338"/>
    </location>
</feature>
<dbReference type="PANTHER" id="PTHR15565:SF0">
    <property type="entry name" value="PROTEIN AATF"/>
    <property type="match status" value="1"/>
</dbReference>
<gene>
    <name evidence="6" type="ORF">ASPACDRAFT_1890868</name>
</gene>
<dbReference type="OrthoDB" id="5783963at2759"/>
<feature type="region of interest" description="Disordered" evidence="3">
    <location>
        <begin position="326"/>
        <end position="353"/>
    </location>
</feature>
<evidence type="ECO:0000259" key="4">
    <source>
        <dbReference type="Pfam" id="PF08164"/>
    </source>
</evidence>
<sequence>MAPKSLAQQLAELEDPTPRDFDPEDLDRGVQSSDEEGGKAVDADAGREHYQAVGKGKLRKQDPVALGKQYAGSKVSRQALEAESDDDPFAARSSDEEDEEEDDEELGSDEDEEDISDDEASEEETARPAKSAGKKAKKQVSFDDMDTDGSDEMDGFEDEDEDEDDEEDDEDEDEFPSDEDDEDEDEDDDSDASDDEPRRTGKTDDREELRKLMASDQKTIAATISQAAKADAAKGKAVKQQRATFDALLNTRIKLQKGLTVINQLSLAAAQQQASTTTDEKSTPNADADADATPEPLDGEAIKSAESAALALWSTLEDLRLALADAHHKQQQGDDDSKKRKRPAPVTPATSSASLWKRMTALEAESLAHRRAVLDKWSQKVRGATAATTANARGKLLSASSASQTISTVLDAQVATETAAGLRAVKRARTATTTNGTKSTTTTKAAAEQPDEPAEPLYDDTVFYQTLLRELVEQRISSSDAITNGLDTLHLQLPSRLSAVHPVTGMRKDKVKRDVDTRASKGRKMKFEIHEKLQNFMAPEDRGAWTRHAREEFFASLLGNTASGMLREEDEDEDVDAAGEDSDVDREEGGLRLFRN</sequence>
<feature type="domain" description="AATF leucine zipper-containing" evidence="5">
    <location>
        <begin position="231"/>
        <end position="380"/>
    </location>
</feature>
<feature type="region of interest" description="Disordered" evidence="3">
    <location>
        <begin position="1"/>
        <end position="214"/>
    </location>
</feature>
<evidence type="ECO:0000256" key="2">
    <source>
        <dbReference type="ARBA" id="ARBA00013850"/>
    </source>
</evidence>
<dbReference type="Pfam" id="PF13339">
    <property type="entry name" value="AATF-Che1"/>
    <property type="match status" value="1"/>
</dbReference>
<feature type="domain" description="Apoptosis-antagonizing transcription factor C-terminal" evidence="4">
    <location>
        <begin position="464"/>
        <end position="558"/>
    </location>
</feature>
<dbReference type="EMBL" id="KV878985">
    <property type="protein sequence ID" value="OJJ96459.1"/>
    <property type="molecule type" value="Genomic_DNA"/>
</dbReference>
<feature type="region of interest" description="Disordered" evidence="3">
    <location>
        <begin position="565"/>
        <end position="596"/>
    </location>
</feature>
<dbReference type="VEuPathDB" id="FungiDB:ASPACDRAFT_1890868"/>
<dbReference type="PANTHER" id="PTHR15565">
    <property type="entry name" value="AATF PROTEIN APOPTOSIS ANTAGONIZING TRANSCRIPTION FACTOR"/>
    <property type="match status" value="1"/>
</dbReference>
<evidence type="ECO:0000256" key="1">
    <source>
        <dbReference type="ARBA" id="ARBA00008966"/>
    </source>
</evidence>
<feature type="compositionally biased region" description="Basic and acidic residues" evidence="3">
    <location>
        <begin position="195"/>
        <end position="213"/>
    </location>
</feature>
<feature type="compositionally biased region" description="Low complexity" evidence="3">
    <location>
        <begin position="430"/>
        <end position="448"/>
    </location>
</feature>
<dbReference type="GO" id="GO:0000462">
    <property type="term" value="P:maturation of SSU-rRNA from tricistronic rRNA transcript (SSU-rRNA, 5.8S rRNA, LSU-rRNA)"/>
    <property type="evidence" value="ECO:0007669"/>
    <property type="project" value="TreeGrafter"/>
</dbReference>
<keyword evidence="7" id="KW-1185">Reference proteome</keyword>